<dbReference type="GO" id="GO:0015969">
    <property type="term" value="P:guanosine tetraphosphate metabolic process"/>
    <property type="evidence" value="ECO:0007669"/>
    <property type="project" value="InterPro"/>
</dbReference>
<reference evidence="3" key="2">
    <citation type="submission" date="2021-04" db="EMBL/GenBank/DDBJ databases">
        <authorList>
            <person name="Gilroy R."/>
        </authorList>
    </citation>
    <scope>NUCLEOTIDE SEQUENCE</scope>
    <source>
        <strain evidence="3">CHK180-15479</strain>
    </source>
</reference>
<feature type="domain" description="RelA/SpoT" evidence="2">
    <location>
        <begin position="46"/>
        <end position="169"/>
    </location>
</feature>
<evidence type="ECO:0000313" key="4">
    <source>
        <dbReference type="Proteomes" id="UP000823910"/>
    </source>
</evidence>
<accession>A0A9D2N2S0</accession>
<evidence type="ECO:0000259" key="2">
    <source>
        <dbReference type="SMART" id="SM00954"/>
    </source>
</evidence>
<comment type="pathway">
    <text evidence="1">Purine metabolism; ppGpp biosynthesis; ppGpp from GTP: step 1/2.</text>
</comment>
<dbReference type="InterPro" id="IPR052366">
    <property type="entry name" value="GTP_Pyrophosphokinase"/>
</dbReference>
<dbReference type="SUPFAM" id="SSF81301">
    <property type="entry name" value="Nucleotidyltransferase"/>
    <property type="match status" value="1"/>
</dbReference>
<evidence type="ECO:0000313" key="3">
    <source>
        <dbReference type="EMBL" id="HJC07066.1"/>
    </source>
</evidence>
<dbReference type="Proteomes" id="UP000823910">
    <property type="component" value="Unassembled WGS sequence"/>
</dbReference>
<protein>
    <submittedName>
        <fullName evidence="3">(P)ppGpp synthetase</fullName>
    </submittedName>
</protein>
<dbReference type="Pfam" id="PF04607">
    <property type="entry name" value="RelA_SpoT"/>
    <property type="match status" value="1"/>
</dbReference>
<dbReference type="Gene3D" id="3.30.460.10">
    <property type="entry name" value="Beta Polymerase, domain 2"/>
    <property type="match status" value="1"/>
</dbReference>
<evidence type="ECO:0000256" key="1">
    <source>
        <dbReference type="ARBA" id="ARBA00004976"/>
    </source>
</evidence>
<comment type="caution">
    <text evidence="3">The sequence shown here is derived from an EMBL/GenBank/DDBJ whole genome shotgun (WGS) entry which is preliminary data.</text>
</comment>
<dbReference type="InterPro" id="IPR007685">
    <property type="entry name" value="RelA_SpoT"/>
</dbReference>
<dbReference type="CDD" id="cd05399">
    <property type="entry name" value="NT_Rel-Spo_like"/>
    <property type="match status" value="1"/>
</dbReference>
<proteinExistence type="predicted"/>
<dbReference type="SMART" id="SM00954">
    <property type="entry name" value="RelA_SpoT"/>
    <property type="match status" value="1"/>
</dbReference>
<name>A0A9D2N2S0_9FIRM</name>
<sequence length="212" mass="25618">MTNEQYYDLIKPYEDARRILYTRLEILNHSLYRDKRTLGPVHNTQSRVKEKRSIEEKLKRMGLKDSIFNAKDSLQDIAGIRVICYFVEDIYNMAGILKRQPDLVVIKERDYISHPKPNGYRSYHIVLGIPVYCLDTMEYFPVEVQLRTMAMDFWASMEHRVCYKKNPDNREELEREFRRYAQVLEDIEMEFEAYNERKGIKMEQEKRIQENE</sequence>
<dbReference type="InterPro" id="IPR043519">
    <property type="entry name" value="NT_sf"/>
</dbReference>
<gene>
    <name evidence="3" type="ORF">H9704_13140</name>
</gene>
<dbReference type="AlphaFoldDB" id="A0A9D2N2S0"/>
<reference evidence="3" key="1">
    <citation type="journal article" date="2021" name="PeerJ">
        <title>Extensive microbial diversity within the chicken gut microbiome revealed by metagenomics and culture.</title>
        <authorList>
            <person name="Gilroy R."/>
            <person name="Ravi A."/>
            <person name="Getino M."/>
            <person name="Pursley I."/>
            <person name="Horton D.L."/>
            <person name="Alikhan N.F."/>
            <person name="Baker D."/>
            <person name="Gharbi K."/>
            <person name="Hall N."/>
            <person name="Watson M."/>
            <person name="Adriaenssens E.M."/>
            <person name="Foster-Nyarko E."/>
            <person name="Jarju S."/>
            <person name="Secka A."/>
            <person name="Antonio M."/>
            <person name="Oren A."/>
            <person name="Chaudhuri R.R."/>
            <person name="La Ragione R."/>
            <person name="Hildebrand F."/>
            <person name="Pallen M.J."/>
        </authorList>
    </citation>
    <scope>NUCLEOTIDE SEQUENCE</scope>
    <source>
        <strain evidence="3">CHK180-15479</strain>
    </source>
</reference>
<dbReference type="Gene3D" id="1.10.287.860">
    <property type="entry name" value="Nucleotidyltransferase"/>
    <property type="match status" value="1"/>
</dbReference>
<organism evidence="3 4">
    <name type="scientific">Candidatus Enterocloster excrementipullorum</name>
    <dbReference type="NCBI Taxonomy" id="2838559"/>
    <lineage>
        <taxon>Bacteria</taxon>
        <taxon>Bacillati</taxon>
        <taxon>Bacillota</taxon>
        <taxon>Clostridia</taxon>
        <taxon>Lachnospirales</taxon>
        <taxon>Lachnospiraceae</taxon>
        <taxon>Enterocloster</taxon>
    </lineage>
</organism>
<dbReference type="EMBL" id="DWWT01000070">
    <property type="protein sequence ID" value="HJC07066.1"/>
    <property type="molecule type" value="Genomic_DNA"/>
</dbReference>
<dbReference type="PANTHER" id="PTHR47837">
    <property type="entry name" value="GTP PYROPHOSPHOKINASE YJBM"/>
    <property type="match status" value="1"/>
</dbReference>
<dbReference type="PANTHER" id="PTHR47837:SF2">
    <property type="entry name" value="GTP PYROPHOSPHOKINASE YWAC"/>
    <property type="match status" value="1"/>
</dbReference>